<keyword evidence="10" id="KW-1185">Reference proteome</keyword>
<dbReference type="PRINTS" id="PR01036">
    <property type="entry name" value="TCRTETB"/>
</dbReference>
<evidence type="ECO:0000256" key="7">
    <source>
        <dbReference type="SAM" id="Phobius"/>
    </source>
</evidence>
<comment type="similarity">
    <text evidence="2">Belongs to the major facilitator superfamily. TCR/Tet family.</text>
</comment>
<protein>
    <submittedName>
        <fullName evidence="9">Major facilitator superfamily transporter</fullName>
    </submittedName>
</protein>
<keyword evidence="4 7" id="KW-1133">Transmembrane helix</keyword>
<evidence type="ECO:0000259" key="8">
    <source>
        <dbReference type="PROSITE" id="PS50850"/>
    </source>
</evidence>
<evidence type="ECO:0000313" key="9">
    <source>
        <dbReference type="EMBL" id="KAF2756254.1"/>
    </source>
</evidence>
<dbReference type="PANTHER" id="PTHR23501:SF102">
    <property type="entry name" value="DRUG TRANSPORTER, PUTATIVE (AFU_ORTHOLOGUE AFUA_3G08530)-RELATED"/>
    <property type="match status" value="1"/>
</dbReference>
<feature type="transmembrane region" description="Helical" evidence="7">
    <location>
        <begin position="407"/>
        <end position="432"/>
    </location>
</feature>
<feature type="transmembrane region" description="Helical" evidence="7">
    <location>
        <begin position="84"/>
        <end position="102"/>
    </location>
</feature>
<accession>A0A6A6W2L2</accession>
<dbReference type="PANTHER" id="PTHR23501">
    <property type="entry name" value="MAJOR FACILITATOR SUPERFAMILY"/>
    <property type="match status" value="1"/>
</dbReference>
<dbReference type="SUPFAM" id="SSF103473">
    <property type="entry name" value="MFS general substrate transporter"/>
    <property type="match status" value="1"/>
</dbReference>
<feature type="transmembrane region" description="Helical" evidence="7">
    <location>
        <begin position="313"/>
        <end position="337"/>
    </location>
</feature>
<feature type="transmembrane region" description="Helical" evidence="7">
    <location>
        <begin position="522"/>
        <end position="541"/>
    </location>
</feature>
<evidence type="ECO:0000256" key="2">
    <source>
        <dbReference type="ARBA" id="ARBA00007520"/>
    </source>
</evidence>
<evidence type="ECO:0000256" key="5">
    <source>
        <dbReference type="ARBA" id="ARBA00023136"/>
    </source>
</evidence>
<gene>
    <name evidence="9" type="ORF">EJ05DRAFT_441795</name>
</gene>
<dbReference type="GO" id="GO:0005886">
    <property type="term" value="C:plasma membrane"/>
    <property type="evidence" value="ECO:0007669"/>
    <property type="project" value="TreeGrafter"/>
</dbReference>
<feature type="transmembrane region" description="Helical" evidence="7">
    <location>
        <begin position="241"/>
        <end position="261"/>
    </location>
</feature>
<feature type="transmembrane region" description="Helical" evidence="7">
    <location>
        <begin position="42"/>
        <end position="61"/>
    </location>
</feature>
<feature type="transmembrane region" description="Helical" evidence="7">
    <location>
        <begin position="210"/>
        <end position="229"/>
    </location>
</feature>
<evidence type="ECO:0000256" key="4">
    <source>
        <dbReference type="ARBA" id="ARBA00022989"/>
    </source>
</evidence>
<sequence>MASDTQDDISDNQPTADSHPIISPTTTEKATFSAQCKPHKDAIKTVFIMVAICLASFPAALDATMIPTALPTITETFQASDSSFAWIGSSFLIGAAAAMPLWSKTSDIFGRKPMLMGASLAFIAGSILCALSRTIGILILGRAVQGMGGGGLMVLPNIIISDLFSMRQRGLFLAIVGMVWSFATAIGPIIGGSFTQYVNWRWVFLDQWSVALPIEGLSLVLIFFLLDIPKPDVPVIEGLKTIDWIGGIALVGATIMLLFGLQLGSSTHLWKSASVVCLIIFEALIFIFAFVYEWKFASCPIVPIRILKNLSNLATLIVCVTHGVVYISVAYFMPLYFQIVLGYEPFLSGLWGLILTFTLAISTVVPGFYIFSTGKFRVPIWIAAIFLTCGLGLFIDWRAYRSDTRMVFFQVIAACGIGPLFQGPLVALQAHLKPVDIATGTSAFVYLRMLSAGISIIVGQVIFQNDMHKKLQMFRDMGLEDTLSGILSTGFAVSASSAVERLSEGSQKAVKEAITDSLCRMWTFYTIVAFLGAVVSIFIAAKAPSARRDKVLADENHGIHTGTIADDHGGVDTA</sequence>
<dbReference type="GO" id="GO:0022857">
    <property type="term" value="F:transmembrane transporter activity"/>
    <property type="evidence" value="ECO:0007669"/>
    <property type="project" value="InterPro"/>
</dbReference>
<dbReference type="InterPro" id="IPR020846">
    <property type="entry name" value="MFS_dom"/>
</dbReference>
<organism evidence="9 10">
    <name type="scientific">Pseudovirgaria hyperparasitica</name>
    <dbReference type="NCBI Taxonomy" id="470096"/>
    <lineage>
        <taxon>Eukaryota</taxon>
        <taxon>Fungi</taxon>
        <taxon>Dikarya</taxon>
        <taxon>Ascomycota</taxon>
        <taxon>Pezizomycotina</taxon>
        <taxon>Dothideomycetes</taxon>
        <taxon>Dothideomycetes incertae sedis</taxon>
        <taxon>Acrospermales</taxon>
        <taxon>Acrospermaceae</taxon>
        <taxon>Pseudovirgaria</taxon>
    </lineage>
</organism>
<feature type="region of interest" description="Disordered" evidence="6">
    <location>
        <begin position="1"/>
        <end position="24"/>
    </location>
</feature>
<feature type="transmembrane region" description="Helical" evidence="7">
    <location>
        <begin position="171"/>
        <end position="190"/>
    </location>
</feature>
<dbReference type="Pfam" id="PF07690">
    <property type="entry name" value="MFS_1"/>
    <property type="match status" value="1"/>
</dbReference>
<proteinExistence type="inferred from homology"/>
<feature type="transmembrane region" description="Helical" evidence="7">
    <location>
        <begin position="273"/>
        <end position="292"/>
    </location>
</feature>
<feature type="domain" description="Major facilitator superfamily (MFS) profile" evidence="8">
    <location>
        <begin position="48"/>
        <end position="544"/>
    </location>
</feature>
<feature type="transmembrane region" description="Helical" evidence="7">
    <location>
        <begin position="349"/>
        <end position="371"/>
    </location>
</feature>
<dbReference type="GeneID" id="54483058"/>
<dbReference type="OrthoDB" id="10021397at2759"/>
<dbReference type="InterPro" id="IPR036259">
    <property type="entry name" value="MFS_trans_sf"/>
</dbReference>
<reference evidence="9" key="1">
    <citation type="journal article" date="2020" name="Stud. Mycol.">
        <title>101 Dothideomycetes genomes: a test case for predicting lifestyles and emergence of pathogens.</title>
        <authorList>
            <person name="Haridas S."/>
            <person name="Albert R."/>
            <person name="Binder M."/>
            <person name="Bloem J."/>
            <person name="Labutti K."/>
            <person name="Salamov A."/>
            <person name="Andreopoulos B."/>
            <person name="Baker S."/>
            <person name="Barry K."/>
            <person name="Bills G."/>
            <person name="Bluhm B."/>
            <person name="Cannon C."/>
            <person name="Castanera R."/>
            <person name="Culley D."/>
            <person name="Daum C."/>
            <person name="Ezra D."/>
            <person name="Gonzalez J."/>
            <person name="Henrissat B."/>
            <person name="Kuo A."/>
            <person name="Liang C."/>
            <person name="Lipzen A."/>
            <person name="Lutzoni F."/>
            <person name="Magnuson J."/>
            <person name="Mondo S."/>
            <person name="Nolan M."/>
            <person name="Ohm R."/>
            <person name="Pangilinan J."/>
            <person name="Park H.-J."/>
            <person name="Ramirez L."/>
            <person name="Alfaro M."/>
            <person name="Sun H."/>
            <person name="Tritt A."/>
            <person name="Yoshinaga Y."/>
            <person name="Zwiers L.-H."/>
            <person name="Turgeon B."/>
            <person name="Goodwin S."/>
            <person name="Spatafora J."/>
            <person name="Crous P."/>
            <person name="Grigoriev I."/>
        </authorList>
    </citation>
    <scope>NUCLEOTIDE SEQUENCE</scope>
    <source>
        <strain evidence="9">CBS 121739</strain>
    </source>
</reference>
<comment type="subcellular location">
    <subcellularLocation>
        <location evidence="1">Membrane</location>
        <topology evidence="1">Multi-pass membrane protein</topology>
    </subcellularLocation>
</comment>
<dbReference type="Gene3D" id="1.20.1720.10">
    <property type="entry name" value="Multidrug resistance protein D"/>
    <property type="match status" value="1"/>
</dbReference>
<keyword evidence="5 7" id="KW-0472">Membrane</keyword>
<dbReference type="InterPro" id="IPR011701">
    <property type="entry name" value="MFS"/>
</dbReference>
<dbReference type="RefSeq" id="XP_033598705.1">
    <property type="nucleotide sequence ID" value="XM_033742004.1"/>
</dbReference>
<feature type="transmembrane region" description="Helical" evidence="7">
    <location>
        <begin position="444"/>
        <end position="463"/>
    </location>
</feature>
<dbReference type="AlphaFoldDB" id="A0A6A6W2L2"/>
<evidence type="ECO:0000256" key="6">
    <source>
        <dbReference type="SAM" id="MobiDB-lite"/>
    </source>
</evidence>
<feature type="transmembrane region" description="Helical" evidence="7">
    <location>
        <begin position="146"/>
        <end position="164"/>
    </location>
</feature>
<evidence type="ECO:0000256" key="1">
    <source>
        <dbReference type="ARBA" id="ARBA00004141"/>
    </source>
</evidence>
<dbReference type="Proteomes" id="UP000799437">
    <property type="component" value="Unassembled WGS sequence"/>
</dbReference>
<name>A0A6A6W2L2_9PEZI</name>
<evidence type="ECO:0000313" key="10">
    <source>
        <dbReference type="Proteomes" id="UP000799437"/>
    </source>
</evidence>
<feature type="transmembrane region" description="Helical" evidence="7">
    <location>
        <begin position="114"/>
        <end position="140"/>
    </location>
</feature>
<dbReference type="EMBL" id="ML996576">
    <property type="protein sequence ID" value="KAF2756254.1"/>
    <property type="molecule type" value="Genomic_DNA"/>
</dbReference>
<evidence type="ECO:0000256" key="3">
    <source>
        <dbReference type="ARBA" id="ARBA00022692"/>
    </source>
</evidence>
<feature type="compositionally biased region" description="Acidic residues" evidence="6">
    <location>
        <begin position="1"/>
        <end position="10"/>
    </location>
</feature>
<feature type="transmembrane region" description="Helical" evidence="7">
    <location>
        <begin position="378"/>
        <end position="395"/>
    </location>
</feature>
<keyword evidence="3 7" id="KW-0812">Transmembrane</keyword>
<dbReference type="PROSITE" id="PS50850">
    <property type="entry name" value="MFS"/>
    <property type="match status" value="1"/>
</dbReference>